<gene>
    <name evidence="2" type="ORF">RJ45_10040</name>
</gene>
<evidence type="ECO:0000256" key="1">
    <source>
        <dbReference type="SAM" id="Phobius"/>
    </source>
</evidence>
<feature type="transmembrane region" description="Helical" evidence="1">
    <location>
        <begin position="33"/>
        <end position="50"/>
    </location>
</feature>
<dbReference type="AlphaFoldDB" id="A0A0B9GG51"/>
<evidence type="ECO:0000313" key="2">
    <source>
        <dbReference type="EMBL" id="KHT63690.1"/>
    </source>
</evidence>
<dbReference type="GO" id="GO:0005886">
    <property type="term" value="C:plasma membrane"/>
    <property type="evidence" value="ECO:0007669"/>
    <property type="project" value="TreeGrafter"/>
</dbReference>
<feature type="transmembrane region" description="Helical" evidence="1">
    <location>
        <begin position="62"/>
        <end position="87"/>
    </location>
</feature>
<feature type="transmembrane region" description="Helical" evidence="1">
    <location>
        <begin position="322"/>
        <end position="341"/>
    </location>
</feature>
<protein>
    <submittedName>
        <fullName evidence="2">Short-chain fatty acid transporter</fullName>
    </submittedName>
</protein>
<feature type="transmembrane region" description="Helical" evidence="1">
    <location>
        <begin position="284"/>
        <end position="301"/>
    </location>
</feature>
<proteinExistence type="predicted"/>
<dbReference type="RefSeq" id="WP_039461129.1">
    <property type="nucleotide sequence ID" value="NZ_JWLZ01000152.1"/>
</dbReference>
<sequence length="461" mass="49057">MATETLSYQKPTLIQRLSTICTALVQRYLPDPFLFAALLTFAVFLIAMPVTQQSPIQMVNAFSGGFWSLLTFAMQMALVVVTGHAMASAPVFRRALSFLAMTAKTPGHAILIVTVVSAIACWINWGFGLVVGAIFARELAAKVKGVDYRLLIASAYTGFLFWHAGLSGSVPLALASGSNLEAVTAGAVLSPVSTAETLFSSMNIVILLAMLITIPLLNRSMHPSADQVVAISPALLSLDESPEEEKSTDLTPAEKLEQSPWVNRLLALLGFSYIVMYFSENGFALNLNIVNFIFLFTAILLHGTPKRLLKAVAEGTKNTAGILLQFPFYAGIMGMMVAKGPEGISLAGAMSDMFVSISNEHTFPLFTFISAGIVNFFVPSGGGQWAVQAPIMMPAGAELGVPAAKTAMAIAWGDAWTNMIQPFWALPALSIAGLNAKDIMGFCIISLFASGAIIGCGLLLL</sequence>
<dbReference type="Pfam" id="PF02667">
    <property type="entry name" value="SCFA_trans"/>
    <property type="match status" value="1"/>
</dbReference>
<name>A0A0B9GG51_9GAMM</name>
<organism evidence="2 3">
    <name type="scientific">Photobacterium gaetbulicola</name>
    <dbReference type="NCBI Taxonomy" id="1295392"/>
    <lineage>
        <taxon>Bacteria</taxon>
        <taxon>Pseudomonadati</taxon>
        <taxon>Pseudomonadota</taxon>
        <taxon>Gammaproteobacteria</taxon>
        <taxon>Vibrionales</taxon>
        <taxon>Vibrionaceae</taxon>
        <taxon>Photobacterium</taxon>
    </lineage>
</organism>
<feature type="transmembrane region" description="Helical" evidence="1">
    <location>
        <begin position="198"/>
        <end position="217"/>
    </location>
</feature>
<dbReference type="PANTHER" id="PTHR41983">
    <property type="entry name" value="SHORT-CHAIN FATTY ACID TRANSPORTER-RELATED"/>
    <property type="match status" value="1"/>
</dbReference>
<feature type="transmembrane region" description="Helical" evidence="1">
    <location>
        <begin position="148"/>
        <end position="166"/>
    </location>
</feature>
<comment type="caution">
    <text evidence="2">The sequence shown here is derived from an EMBL/GenBank/DDBJ whole genome shotgun (WGS) entry which is preliminary data.</text>
</comment>
<keyword evidence="1" id="KW-0812">Transmembrane</keyword>
<feature type="transmembrane region" description="Helical" evidence="1">
    <location>
        <begin position="361"/>
        <end position="378"/>
    </location>
</feature>
<reference evidence="2 3" key="1">
    <citation type="submission" date="2014-12" db="EMBL/GenBank/DDBJ databases">
        <title>Genome sequencing of Photobacterium gaetbulicola AD005a.</title>
        <authorList>
            <person name="Adrian T.G.S."/>
            <person name="Chan K.G."/>
        </authorList>
    </citation>
    <scope>NUCLEOTIDE SEQUENCE [LARGE SCALE GENOMIC DNA]</scope>
    <source>
        <strain evidence="2 3">AD005a</strain>
    </source>
</reference>
<dbReference type="PANTHER" id="PTHR41983:SF2">
    <property type="entry name" value="SHORT-CHAIN FATTY ACID TRANSPORTER-RELATED"/>
    <property type="match status" value="1"/>
</dbReference>
<feature type="transmembrane region" description="Helical" evidence="1">
    <location>
        <begin position="439"/>
        <end position="460"/>
    </location>
</feature>
<dbReference type="InterPro" id="IPR006160">
    <property type="entry name" value="SCFA_transpt_AtoE"/>
</dbReference>
<accession>A0A0B9GG51</accession>
<feature type="transmembrane region" description="Helical" evidence="1">
    <location>
        <begin position="107"/>
        <end position="136"/>
    </location>
</feature>
<dbReference type="Proteomes" id="UP000031278">
    <property type="component" value="Unassembled WGS sequence"/>
</dbReference>
<keyword evidence="1" id="KW-0472">Membrane</keyword>
<evidence type="ECO:0000313" key="3">
    <source>
        <dbReference type="Proteomes" id="UP000031278"/>
    </source>
</evidence>
<keyword evidence="1" id="KW-1133">Transmembrane helix</keyword>
<dbReference type="EMBL" id="JWLZ01000152">
    <property type="protein sequence ID" value="KHT63690.1"/>
    <property type="molecule type" value="Genomic_DNA"/>
</dbReference>